<sequence length="38" mass="4601">MINCHFWWKFQHELKTIPVKVSNKISLDCDRKIATKIK</sequence>
<evidence type="ECO:0000313" key="1">
    <source>
        <dbReference type="EMBL" id="MBE0347808.1"/>
    </source>
</evidence>
<dbReference type="AlphaFoldDB" id="A0A8I0T603"/>
<dbReference type="Proteomes" id="UP000660708">
    <property type="component" value="Unassembled WGS sequence"/>
</dbReference>
<dbReference type="EMBL" id="AQHF01000027">
    <property type="protein sequence ID" value="MBE0347808.1"/>
    <property type="molecule type" value="Genomic_DNA"/>
</dbReference>
<reference evidence="1 2" key="1">
    <citation type="submission" date="2015-06" db="EMBL/GenBank/DDBJ databases">
        <title>Genome sequence of Pseudoalteromonas peptidolytica.</title>
        <authorList>
            <person name="Xie B.-B."/>
            <person name="Rong J.-C."/>
            <person name="Qin Q.-L."/>
            <person name="Zhang Y.-Z."/>
        </authorList>
    </citation>
    <scope>NUCLEOTIDE SEQUENCE [LARGE SCALE GENOMIC DNA]</scope>
    <source>
        <strain evidence="1 2">F12-50-A1</strain>
    </source>
</reference>
<accession>A0A8I0T603</accession>
<gene>
    <name evidence="1" type="ORF">PPEP_a4481</name>
</gene>
<keyword evidence="2" id="KW-1185">Reference proteome</keyword>
<evidence type="ECO:0000313" key="2">
    <source>
        <dbReference type="Proteomes" id="UP000660708"/>
    </source>
</evidence>
<protein>
    <submittedName>
        <fullName evidence="1">Uncharacterized protein</fullName>
    </submittedName>
</protein>
<proteinExistence type="predicted"/>
<organism evidence="1 2">
    <name type="scientific">Pseudoalteromonas peptidolytica F12-50-A1</name>
    <dbReference type="NCBI Taxonomy" id="1315280"/>
    <lineage>
        <taxon>Bacteria</taxon>
        <taxon>Pseudomonadati</taxon>
        <taxon>Pseudomonadota</taxon>
        <taxon>Gammaproteobacteria</taxon>
        <taxon>Alteromonadales</taxon>
        <taxon>Pseudoalteromonadaceae</taxon>
        <taxon>Pseudoalteromonas</taxon>
    </lineage>
</organism>
<name>A0A8I0T603_9GAMM</name>
<comment type="caution">
    <text evidence="1">The sequence shown here is derived from an EMBL/GenBank/DDBJ whole genome shotgun (WGS) entry which is preliminary data.</text>
</comment>